<reference evidence="1 2" key="1">
    <citation type="submission" date="2023-10" db="EMBL/GenBank/DDBJ databases">
        <title>Genomes of two closely related lineages of the louse Polyplax serrata with different host specificities.</title>
        <authorList>
            <person name="Martinu J."/>
            <person name="Tarabai H."/>
            <person name="Stefka J."/>
            <person name="Hypsa V."/>
        </authorList>
    </citation>
    <scope>NUCLEOTIDE SEQUENCE [LARGE SCALE GENOMIC DNA]</scope>
    <source>
        <strain evidence="1">HR10_N</strain>
    </source>
</reference>
<comment type="caution">
    <text evidence="1">The sequence shown here is derived from an EMBL/GenBank/DDBJ whole genome shotgun (WGS) entry which is preliminary data.</text>
</comment>
<dbReference type="AlphaFoldDB" id="A0AAN8PZ31"/>
<sequence length="70" mass="7729">IECSTFDNFEVTVSVGMGLSRKKVQAYLSVSLCASPLLDFHLSCRHAEVPAAQFHRPAPVLVLTSHFKLQ</sequence>
<name>A0AAN8PZ31_POLSC</name>
<organism evidence="1 2">
    <name type="scientific">Polyplax serrata</name>
    <name type="common">Common mouse louse</name>
    <dbReference type="NCBI Taxonomy" id="468196"/>
    <lineage>
        <taxon>Eukaryota</taxon>
        <taxon>Metazoa</taxon>
        <taxon>Ecdysozoa</taxon>
        <taxon>Arthropoda</taxon>
        <taxon>Hexapoda</taxon>
        <taxon>Insecta</taxon>
        <taxon>Pterygota</taxon>
        <taxon>Neoptera</taxon>
        <taxon>Paraneoptera</taxon>
        <taxon>Psocodea</taxon>
        <taxon>Troctomorpha</taxon>
        <taxon>Phthiraptera</taxon>
        <taxon>Anoplura</taxon>
        <taxon>Polyplacidae</taxon>
        <taxon>Polyplax</taxon>
    </lineage>
</organism>
<protein>
    <submittedName>
        <fullName evidence="1">Uncharacterized protein</fullName>
    </submittedName>
</protein>
<feature type="non-terminal residue" evidence="1">
    <location>
        <position position="1"/>
    </location>
</feature>
<dbReference type="Proteomes" id="UP001372834">
    <property type="component" value="Unassembled WGS sequence"/>
</dbReference>
<accession>A0AAN8PZ31</accession>
<evidence type="ECO:0000313" key="1">
    <source>
        <dbReference type="EMBL" id="KAK6642410.1"/>
    </source>
</evidence>
<evidence type="ECO:0000313" key="2">
    <source>
        <dbReference type="Proteomes" id="UP001372834"/>
    </source>
</evidence>
<gene>
    <name evidence="1" type="ORF">RUM43_003912</name>
</gene>
<proteinExistence type="predicted"/>
<dbReference type="EMBL" id="JAWJWE010000002">
    <property type="protein sequence ID" value="KAK6642410.1"/>
    <property type="molecule type" value="Genomic_DNA"/>
</dbReference>